<evidence type="ECO:0000256" key="3">
    <source>
        <dbReference type="ARBA" id="ARBA00022490"/>
    </source>
</evidence>
<dbReference type="SUPFAM" id="SSF56349">
    <property type="entry name" value="DNA breaking-rejoining enzymes"/>
    <property type="match status" value="1"/>
</dbReference>
<dbReference type="InterPro" id="IPR011932">
    <property type="entry name" value="Recomb_XerD"/>
</dbReference>
<dbReference type="GO" id="GO:0051301">
    <property type="term" value="P:cell division"/>
    <property type="evidence" value="ECO:0007669"/>
    <property type="project" value="UniProtKB-KW"/>
</dbReference>
<dbReference type="CDD" id="cd00798">
    <property type="entry name" value="INT_XerDC_C"/>
    <property type="match status" value="1"/>
</dbReference>
<evidence type="ECO:0000259" key="12">
    <source>
        <dbReference type="PROSITE" id="PS51900"/>
    </source>
</evidence>
<comment type="similarity">
    <text evidence="2">Belongs to the 'phage' integrase family. XerD subfamily.</text>
</comment>
<dbReference type="Pfam" id="PF02899">
    <property type="entry name" value="Phage_int_SAM_1"/>
    <property type="match status" value="1"/>
</dbReference>
<organism evidence="13 14">
    <name type="scientific">Candidatus Wallbacteria bacterium HGW-Wallbacteria-1</name>
    <dbReference type="NCBI Taxonomy" id="2013854"/>
    <lineage>
        <taxon>Bacteria</taxon>
        <taxon>Candidatus Walliibacteriota</taxon>
    </lineage>
</organism>
<evidence type="ECO:0000313" key="14">
    <source>
        <dbReference type="Proteomes" id="UP000233256"/>
    </source>
</evidence>
<dbReference type="GO" id="GO:0006313">
    <property type="term" value="P:DNA transposition"/>
    <property type="evidence" value="ECO:0007669"/>
    <property type="project" value="UniProtKB-UniRule"/>
</dbReference>
<comment type="function">
    <text evidence="10">Site-specific tyrosine recombinase, which acts by catalyzing the cutting and rejoining of the recombining DNA molecules. The XerC-XerD complex is essential to convert dimers of the bacterial chromosome into monomers to permit their segregation at cell division. It also contributes to the segregational stability of plasmids.</text>
</comment>
<keyword evidence="4 10" id="KW-0132">Cell division</keyword>
<accession>A0A2N1PUG4</accession>
<gene>
    <name evidence="10" type="primary">xerC</name>
    <name evidence="13" type="ORF">CVV64_00840</name>
</gene>
<dbReference type="GO" id="GO:0003677">
    <property type="term" value="F:DNA binding"/>
    <property type="evidence" value="ECO:0007669"/>
    <property type="project" value="UniProtKB-UniRule"/>
</dbReference>
<dbReference type="Gene3D" id="1.10.443.10">
    <property type="entry name" value="Intergrase catalytic core"/>
    <property type="match status" value="1"/>
</dbReference>
<dbReference type="InterPro" id="IPR011010">
    <property type="entry name" value="DNA_brk_join_enz"/>
</dbReference>
<feature type="domain" description="Tyr recombinase" evidence="11">
    <location>
        <begin position="121"/>
        <end position="306"/>
    </location>
</feature>
<dbReference type="InterPro" id="IPR004107">
    <property type="entry name" value="Integrase_SAM-like_N"/>
</dbReference>
<dbReference type="InterPro" id="IPR044068">
    <property type="entry name" value="CB"/>
</dbReference>
<keyword evidence="7 10" id="KW-0238">DNA-binding</keyword>
<evidence type="ECO:0000256" key="4">
    <source>
        <dbReference type="ARBA" id="ARBA00022618"/>
    </source>
</evidence>
<evidence type="ECO:0000259" key="11">
    <source>
        <dbReference type="PROSITE" id="PS51898"/>
    </source>
</evidence>
<comment type="subunit">
    <text evidence="10">Forms a cyclic heterotetrameric complex composed of two molecules of XerC and two molecules of XerD.</text>
</comment>
<dbReference type="SUPFAM" id="SSF47823">
    <property type="entry name" value="lambda integrase-like, N-terminal domain"/>
    <property type="match status" value="1"/>
</dbReference>
<dbReference type="InterPro" id="IPR013762">
    <property type="entry name" value="Integrase-like_cat_sf"/>
</dbReference>
<evidence type="ECO:0000313" key="13">
    <source>
        <dbReference type="EMBL" id="PKK91993.1"/>
    </source>
</evidence>
<dbReference type="Proteomes" id="UP000233256">
    <property type="component" value="Unassembled WGS sequence"/>
</dbReference>
<dbReference type="NCBIfam" id="TIGR02225">
    <property type="entry name" value="recomb_XerD"/>
    <property type="match status" value="1"/>
</dbReference>
<feature type="active site" description="O-(3'-phospho-DNA)-tyrosine intermediate" evidence="10">
    <location>
        <position position="293"/>
    </location>
</feature>
<keyword evidence="8 10" id="KW-0233">DNA recombination</keyword>
<evidence type="ECO:0000256" key="2">
    <source>
        <dbReference type="ARBA" id="ARBA00010450"/>
    </source>
</evidence>
<feature type="active site" evidence="10">
    <location>
        <position position="185"/>
    </location>
</feature>
<dbReference type="PROSITE" id="PS51900">
    <property type="entry name" value="CB"/>
    <property type="match status" value="1"/>
</dbReference>
<keyword evidence="6 10" id="KW-0229">DNA integration</keyword>
<dbReference type="InterPro" id="IPR002104">
    <property type="entry name" value="Integrase_catalytic"/>
</dbReference>
<dbReference type="EMBL" id="PGXC01000001">
    <property type="protein sequence ID" value="PKK91993.1"/>
    <property type="molecule type" value="Genomic_DNA"/>
</dbReference>
<protein>
    <recommendedName>
        <fullName evidence="10">Tyrosine recombinase XerC</fullName>
    </recommendedName>
</protein>
<comment type="subcellular location">
    <subcellularLocation>
        <location evidence="1 10">Cytoplasm</location>
    </subcellularLocation>
</comment>
<dbReference type="GO" id="GO:0005737">
    <property type="term" value="C:cytoplasm"/>
    <property type="evidence" value="ECO:0007669"/>
    <property type="project" value="UniProtKB-SubCell"/>
</dbReference>
<dbReference type="GO" id="GO:0007059">
    <property type="term" value="P:chromosome segregation"/>
    <property type="evidence" value="ECO:0007669"/>
    <property type="project" value="UniProtKB-UniRule"/>
</dbReference>
<comment type="caution">
    <text evidence="13">The sequence shown here is derived from an EMBL/GenBank/DDBJ whole genome shotgun (WGS) entry which is preliminary data.</text>
</comment>
<sequence>MRERENSVALQNIENLDQAIDGYSDHILAERGLSLNTRDSYMVGLKRFIDLMNIENLQDLVSTDRDRISGYMKRMAEHGFERNTVAHGLTVLRSFFEFLMLENIASANPARTIAMPRARRELPQTLRVSDVEALLAAPDPETPAGCRDRAMLELLYATGMRVSELISIGLGSLNMQRGYLICMGKGSKERLIPFGEKARAALEDYLDRGRPCFMSGNSRTVDTIFLNRSGRPMSRQGFWKIIGQYGVRAGIGIRIYPHLLRHSFATHLLERDVDLRSLQEMLGHSSISTTQIYTHLTDRRLRQVFDRSHPRA</sequence>
<proteinExistence type="inferred from homology"/>
<dbReference type="HAMAP" id="MF_01808">
    <property type="entry name" value="Recomb_XerC_XerD"/>
    <property type="match status" value="1"/>
</dbReference>
<comment type="similarity">
    <text evidence="10">Belongs to the 'phage' integrase family. XerC subfamily.</text>
</comment>
<feature type="domain" description="Core-binding (CB)" evidence="12">
    <location>
        <begin position="14"/>
        <end position="100"/>
    </location>
</feature>
<keyword evidence="3 10" id="KW-0963">Cytoplasm</keyword>
<dbReference type="InterPro" id="IPR010998">
    <property type="entry name" value="Integrase_recombinase_N"/>
</dbReference>
<dbReference type="InterPro" id="IPR050090">
    <property type="entry name" value="Tyrosine_recombinase_XerCD"/>
</dbReference>
<evidence type="ECO:0000256" key="8">
    <source>
        <dbReference type="ARBA" id="ARBA00023172"/>
    </source>
</evidence>
<dbReference type="AlphaFoldDB" id="A0A2N1PUG4"/>
<evidence type="ECO:0000256" key="6">
    <source>
        <dbReference type="ARBA" id="ARBA00022908"/>
    </source>
</evidence>
<evidence type="ECO:0000256" key="1">
    <source>
        <dbReference type="ARBA" id="ARBA00004496"/>
    </source>
</evidence>
<dbReference type="PANTHER" id="PTHR30349">
    <property type="entry name" value="PHAGE INTEGRASE-RELATED"/>
    <property type="match status" value="1"/>
</dbReference>
<dbReference type="Pfam" id="PF00589">
    <property type="entry name" value="Phage_integrase"/>
    <property type="match status" value="1"/>
</dbReference>
<evidence type="ECO:0000256" key="5">
    <source>
        <dbReference type="ARBA" id="ARBA00022829"/>
    </source>
</evidence>
<reference evidence="13 14" key="1">
    <citation type="journal article" date="2017" name="ISME J.">
        <title>Potential for microbial H2 and metal transformations associated with novel bacteria and archaea in deep terrestrial subsurface sediments.</title>
        <authorList>
            <person name="Hernsdorf A.W."/>
            <person name="Amano Y."/>
            <person name="Miyakawa K."/>
            <person name="Ise K."/>
            <person name="Suzuki Y."/>
            <person name="Anantharaman K."/>
            <person name="Probst A."/>
            <person name="Burstein D."/>
            <person name="Thomas B.C."/>
            <person name="Banfield J.F."/>
        </authorList>
    </citation>
    <scope>NUCLEOTIDE SEQUENCE [LARGE SCALE GENOMIC DNA]</scope>
    <source>
        <strain evidence="13">HGW-Wallbacteria-1</strain>
    </source>
</reference>
<feature type="active site" evidence="10">
    <location>
        <position position="261"/>
    </location>
</feature>
<dbReference type="Gene3D" id="1.10.150.130">
    <property type="match status" value="1"/>
</dbReference>
<dbReference type="PANTHER" id="PTHR30349:SF81">
    <property type="entry name" value="TYROSINE RECOMBINASE XERC"/>
    <property type="match status" value="1"/>
</dbReference>
<name>A0A2N1PUG4_9BACT</name>
<feature type="active site" evidence="10">
    <location>
        <position position="284"/>
    </location>
</feature>
<dbReference type="NCBIfam" id="NF001399">
    <property type="entry name" value="PRK00283.1"/>
    <property type="match status" value="1"/>
</dbReference>
<evidence type="ECO:0000256" key="10">
    <source>
        <dbReference type="HAMAP-Rule" id="MF_01808"/>
    </source>
</evidence>
<keyword evidence="9 10" id="KW-0131">Cell cycle</keyword>
<keyword evidence="5 10" id="KW-0159">Chromosome partition</keyword>
<evidence type="ECO:0000256" key="9">
    <source>
        <dbReference type="ARBA" id="ARBA00023306"/>
    </source>
</evidence>
<dbReference type="GO" id="GO:0009037">
    <property type="term" value="F:tyrosine-based site-specific recombinase activity"/>
    <property type="evidence" value="ECO:0007669"/>
    <property type="project" value="UniProtKB-UniRule"/>
</dbReference>
<feature type="active site" evidence="10">
    <location>
        <position position="161"/>
    </location>
</feature>
<dbReference type="InterPro" id="IPR023009">
    <property type="entry name" value="Tyrosine_recombinase_XerC/XerD"/>
</dbReference>
<feature type="active site" evidence="10">
    <location>
        <position position="258"/>
    </location>
</feature>
<evidence type="ECO:0000256" key="7">
    <source>
        <dbReference type="ARBA" id="ARBA00023125"/>
    </source>
</evidence>
<dbReference type="PROSITE" id="PS51898">
    <property type="entry name" value="TYR_RECOMBINASE"/>
    <property type="match status" value="1"/>
</dbReference>